<accession>A0A840V5I6</accession>
<dbReference type="Proteomes" id="UP000557717">
    <property type="component" value="Unassembled WGS sequence"/>
</dbReference>
<comment type="caution">
    <text evidence="3">The sequence shown here is derived from an EMBL/GenBank/DDBJ whole genome shotgun (WGS) entry which is preliminary data.</text>
</comment>
<name>A0A840V5I6_9BACT</name>
<feature type="compositionally biased region" description="Polar residues" evidence="1">
    <location>
        <begin position="114"/>
        <end position="125"/>
    </location>
</feature>
<dbReference type="RefSeq" id="WP_184020307.1">
    <property type="nucleotide sequence ID" value="NZ_JACHFD010000017.1"/>
</dbReference>
<evidence type="ECO:0000313" key="3">
    <source>
        <dbReference type="EMBL" id="MBB5352893.1"/>
    </source>
</evidence>
<dbReference type="Gene3D" id="1.20.120.450">
    <property type="entry name" value="dinb family like domain"/>
    <property type="match status" value="1"/>
</dbReference>
<dbReference type="Pfam" id="PF12867">
    <property type="entry name" value="DinB_2"/>
    <property type="match status" value="1"/>
</dbReference>
<evidence type="ECO:0000313" key="4">
    <source>
        <dbReference type="Proteomes" id="UP000557717"/>
    </source>
</evidence>
<proteinExistence type="predicted"/>
<keyword evidence="4" id="KW-1185">Reference proteome</keyword>
<evidence type="ECO:0000259" key="2">
    <source>
        <dbReference type="Pfam" id="PF12867"/>
    </source>
</evidence>
<dbReference type="EMBL" id="JACHFD010000017">
    <property type="protein sequence ID" value="MBB5352893.1"/>
    <property type="molecule type" value="Genomic_DNA"/>
</dbReference>
<protein>
    <recommendedName>
        <fullName evidence="2">DinB-like domain-containing protein</fullName>
    </recommendedName>
</protein>
<feature type="domain" description="DinB-like" evidence="2">
    <location>
        <begin position="42"/>
        <end position="183"/>
    </location>
</feature>
<evidence type="ECO:0000256" key="1">
    <source>
        <dbReference type="SAM" id="MobiDB-lite"/>
    </source>
</evidence>
<sequence>MDEAPKLAPPGAGLPAWELALIRWKFSRGLRSATREGVLDAFARERERLDLAWQRCPVEKRSQRVLIPRLRGMEDSSRHWSVWMTLEHLGICQEAFSGVVERLGRGETPGGKASTASVKPSSGAGQESEARFQGSCEAFGTVLAQLPDWRTAATYEHPWFGPLDAAGWSLIIPVHLRIHRGQIERITEALRR</sequence>
<dbReference type="SUPFAM" id="SSF109854">
    <property type="entry name" value="DinB/YfiT-like putative metalloenzymes"/>
    <property type="match status" value="1"/>
</dbReference>
<dbReference type="InterPro" id="IPR024775">
    <property type="entry name" value="DinB-like"/>
</dbReference>
<dbReference type="InterPro" id="IPR034660">
    <property type="entry name" value="DinB/YfiT-like"/>
</dbReference>
<feature type="region of interest" description="Disordered" evidence="1">
    <location>
        <begin position="106"/>
        <end position="130"/>
    </location>
</feature>
<gene>
    <name evidence="3" type="ORF">HNR46_003142</name>
</gene>
<dbReference type="AlphaFoldDB" id="A0A840V5I6"/>
<reference evidence="3 4" key="1">
    <citation type="submission" date="2020-08" db="EMBL/GenBank/DDBJ databases">
        <title>Genomic Encyclopedia of Type Strains, Phase IV (KMG-IV): sequencing the most valuable type-strain genomes for metagenomic binning, comparative biology and taxonomic classification.</title>
        <authorList>
            <person name="Goeker M."/>
        </authorList>
    </citation>
    <scope>NUCLEOTIDE SEQUENCE [LARGE SCALE GENOMIC DNA]</scope>
    <source>
        <strain evidence="3 4">YC6886</strain>
    </source>
</reference>
<organism evidence="3 4">
    <name type="scientific">Haloferula luteola</name>
    <dbReference type="NCBI Taxonomy" id="595692"/>
    <lineage>
        <taxon>Bacteria</taxon>
        <taxon>Pseudomonadati</taxon>
        <taxon>Verrucomicrobiota</taxon>
        <taxon>Verrucomicrobiia</taxon>
        <taxon>Verrucomicrobiales</taxon>
        <taxon>Verrucomicrobiaceae</taxon>
        <taxon>Haloferula</taxon>
    </lineage>
</organism>